<dbReference type="EnsemblMetazoa" id="ASIC019511-RA">
    <property type="protein sequence ID" value="ASIC019511-PA"/>
    <property type="gene ID" value="ASIC019511"/>
</dbReference>
<protein>
    <submittedName>
        <fullName evidence="1 2">Uncharacterized protein</fullName>
    </submittedName>
</protein>
<organism evidence="1">
    <name type="scientific">Anopheles sinensis</name>
    <name type="common">Mosquito</name>
    <dbReference type="NCBI Taxonomy" id="74873"/>
    <lineage>
        <taxon>Eukaryota</taxon>
        <taxon>Metazoa</taxon>
        <taxon>Ecdysozoa</taxon>
        <taxon>Arthropoda</taxon>
        <taxon>Hexapoda</taxon>
        <taxon>Insecta</taxon>
        <taxon>Pterygota</taxon>
        <taxon>Neoptera</taxon>
        <taxon>Endopterygota</taxon>
        <taxon>Diptera</taxon>
        <taxon>Nematocera</taxon>
        <taxon>Culicoidea</taxon>
        <taxon>Culicidae</taxon>
        <taxon>Anophelinae</taxon>
        <taxon>Anopheles</taxon>
    </lineage>
</organism>
<accession>A0A084WML4</accession>
<dbReference type="EMBL" id="KE525352">
    <property type="protein sequence ID" value="KFB51458.1"/>
    <property type="molecule type" value="Genomic_DNA"/>
</dbReference>
<reference evidence="1 3" key="1">
    <citation type="journal article" date="2014" name="BMC Genomics">
        <title>Genome sequence of Anopheles sinensis provides insight into genetics basis of mosquito competence for malaria parasites.</title>
        <authorList>
            <person name="Zhou D."/>
            <person name="Zhang D."/>
            <person name="Ding G."/>
            <person name="Shi L."/>
            <person name="Hou Q."/>
            <person name="Ye Y."/>
            <person name="Xu Y."/>
            <person name="Zhou H."/>
            <person name="Xiong C."/>
            <person name="Li S."/>
            <person name="Yu J."/>
            <person name="Hong S."/>
            <person name="Yu X."/>
            <person name="Zou P."/>
            <person name="Chen C."/>
            <person name="Chang X."/>
            <person name="Wang W."/>
            <person name="Lv Y."/>
            <person name="Sun Y."/>
            <person name="Ma L."/>
            <person name="Shen B."/>
            <person name="Zhu C."/>
        </authorList>
    </citation>
    <scope>NUCLEOTIDE SEQUENCE [LARGE SCALE GENOMIC DNA]</scope>
</reference>
<gene>
    <name evidence="1" type="ORF">ZHAS_00019511</name>
</gene>
<evidence type="ECO:0000313" key="3">
    <source>
        <dbReference type="Proteomes" id="UP000030765"/>
    </source>
</evidence>
<reference evidence="2" key="2">
    <citation type="submission" date="2020-05" db="UniProtKB">
        <authorList>
            <consortium name="EnsemblMetazoa"/>
        </authorList>
    </citation>
    <scope>IDENTIFICATION</scope>
</reference>
<dbReference type="Proteomes" id="UP000030765">
    <property type="component" value="Unassembled WGS sequence"/>
</dbReference>
<dbReference type="VEuPathDB" id="VectorBase:ASIC019511"/>
<dbReference type="EMBL" id="ATLV01024482">
    <property type="status" value="NOT_ANNOTATED_CDS"/>
    <property type="molecule type" value="Genomic_DNA"/>
</dbReference>
<name>A0A084WML4_ANOSI</name>
<sequence length="56" mass="6948">MIDSNFLSRQLSRSLSARQQYQYCCQQDEHQRYSLAKDIRKLYMRIKHCNRYQVFV</sequence>
<evidence type="ECO:0000313" key="1">
    <source>
        <dbReference type="EMBL" id="KFB51458.1"/>
    </source>
</evidence>
<evidence type="ECO:0000313" key="2">
    <source>
        <dbReference type="EnsemblMetazoa" id="ASIC019511-PA"/>
    </source>
</evidence>
<keyword evidence="3" id="KW-1185">Reference proteome</keyword>
<proteinExistence type="predicted"/>
<dbReference type="AlphaFoldDB" id="A0A084WML4"/>